<name>D3PMV9_MEIRD</name>
<dbReference type="Proteomes" id="UP000006655">
    <property type="component" value="Chromosome"/>
</dbReference>
<keyword evidence="3" id="KW-1185">Reference proteome</keyword>
<dbReference type="RefSeq" id="WP_013012803.1">
    <property type="nucleotide sequence ID" value="NC_013946.1"/>
</dbReference>
<dbReference type="OrthoDB" id="27400at2"/>
<evidence type="ECO:0000313" key="4">
    <source>
        <dbReference type="Proteomes" id="UP000013026"/>
    </source>
</evidence>
<dbReference type="STRING" id="504728.K649_02170"/>
<evidence type="ECO:0000313" key="2">
    <source>
        <dbReference type="EMBL" id="AGK03738.1"/>
    </source>
</evidence>
<dbReference type="EMBL" id="CP005385">
    <property type="protein sequence ID" value="AGK03738.1"/>
    <property type="molecule type" value="Genomic_DNA"/>
</dbReference>
<organism evidence="2 4">
    <name type="scientific">Meiothermus ruber (strain ATCC 35948 / DSM 1279 / VKM B-1258 / 21)</name>
    <name type="common">Thermus ruber</name>
    <dbReference type="NCBI Taxonomy" id="504728"/>
    <lineage>
        <taxon>Bacteria</taxon>
        <taxon>Thermotogati</taxon>
        <taxon>Deinococcota</taxon>
        <taxon>Deinococci</taxon>
        <taxon>Thermales</taxon>
        <taxon>Thermaceae</taxon>
        <taxon>Meiothermus</taxon>
    </lineage>
</organism>
<dbReference type="Proteomes" id="UP000013026">
    <property type="component" value="Chromosome"/>
</dbReference>
<accession>D3PMV9</accession>
<reference evidence="2" key="2">
    <citation type="submission" date="2013-04" db="EMBL/GenBank/DDBJ databases">
        <title>Non-Hybrid, Finished Microbial Genome Assemblies from Long-Read SMRT Sequencing Data.</title>
        <authorList>
            <person name="Klammer A."/>
            <person name="Drake J."/>
            <person name="Heiner C."/>
            <person name="Clum A."/>
            <person name="Copeland A."/>
            <person name="Huddleston J."/>
            <person name="Eichler E."/>
            <person name="Turner S.W."/>
        </authorList>
    </citation>
    <scope>NUCLEOTIDE SEQUENCE</scope>
    <source>
        <strain evidence="2">DSM 1279</strain>
    </source>
</reference>
<protein>
    <submittedName>
        <fullName evidence="2">Uncharacterized protein</fullName>
    </submittedName>
</protein>
<reference evidence="1 3" key="1">
    <citation type="journal article" date="2010" name="Stand. Genomic Sci.">
        <title>Complete genome sequence of Meiothermus ruber type strain (21).</title>
        <authorList>
            <person name="Tindall B.J."/>
            <person name="Sikorski J."/>
            <person name="Lucas S."/>
            <person name="Goltsman E."/>
            <person name="Copeland A."/>
            <person name="Glavina Del Rio T."/>
            <person name="Nolan M."/>
            <person name="Tice H."/>
            <person name="Cheng J.F."/>
            <person name="Han C."/>
            <person name="Pitluck S."/>
            <person name="Liolios K."/>
            <person name="Ivanova N."/>
            <person name="Mavromatis K."/>
            <person name="Ovchinnikova G."/>
            <person name="Pati A."/>
            <person name="Fahnrich R."/>
            <person name="Goodwin L."/>
            <person name="Chen A."/>
            <person name="Palaniappan K."/>
            <person name="Land M."/>
            <person name="Hauser L."/>
            <person name="Chang Y.J."/>
            <person name="Jeffries C.D."/>
            <person name="Rohde M."/>
            <person name="Goker M."/>
            <person name="Woyke T."/>
            <person name="Bristow J."/>
            <person name="Eisen J.A."/>
            <person name="Markowitz V."/>
            <person name="Hugenholtz P."/>
            <person name="Kyrpides N.C."/>
            <person name="Klenk H.P."/>
            <person name="Lapidus A."/>
        </authorList>
    </citation>
    <scope>NUCLEOTIDE SEQUENCE [LARGE SCALE GENOMIC DNA]</scope>
    <source>
        <strain evidence="3">ATCC 35948 / DSM 1279 / VKM B-1258 / 21</strain>
        <strain evidence="1">DSM 1279</strain>
    </source>
</reference>
<dbReference type="AlphaFoldDB" id="D3PMV9"/>
<dbReference type="EMBL" id="CP001743">
    <property type="protein sequence ID" value="ADD27284.1"/>
    <property type="molecule type" value="Genomic_DNA"/>
</dbReference>
<dbReference type="KEGG" id="mrb:Mrub_0509"/>
<proteinExistence type="predicted"/>
<evidence type="ECO:0000313" key="1">
    <source>
        <dbReference type="EMBL" id="ADD27284.1"/>
    </source>
</evidence>
<sequence length="223" mass="24987">MARGELDQLHNHALNEGVKMMGERYGLEAADGAIIRPTLEAAMEVLPLPHQRFVQEHLDYYRRRFSVMEKEGAEAVLVVWSLEEPLVRMMGLGQMPDLVRLPWVGSRPLRKDFRDAPVLTRQEALRQIAHILQAEGFTPQEEPVLLPPESDQLAVEVAARLRLVAEGRSLEDTARLLVERNRARWEQEGEAPQAVAVVDVGGPLPVMLAFDDPRPLVWGGAVA</sequence>
<dbReference type="KEGG" id="mre:K649_02170"/>
<dbReference type="PATRIC" id="fig|504728.9.peg.450"/>
<gene>
    <name evidence="1" type="ordered locus">Mrub_0509</name>
    <name evidence="2" type="ORF">K649_02170</name>
</gene>
<reference evidence="2 4" key="3">
    <citation type="submission" date="2013-04" db="EMBL/GenBank/DDBJ databases">
        <authorList>
            <person name="Chin J."/>
            <person name="Alexander D.H."/>
            <person name="Marks P."/>
            <person name="Korlach J."/>
            <person name="Clum A."/>
            <person name="Copeland A."/>
        </authorList>
    </citation>
    <scope>NUCLEOTIDE SEQUENCE [LARGE SCALE GENOMIC DNA]</scope>
    <source>
        <strain evidence="4">ATCC 35948 / DSM 1279 / VKM B-1258 / 21</strain>
        <strain evidence="2">DSM 1279</strain>
    </source>
</reference>
<evidence type="ECO:0000313" key="3">
    <source>
        <dbReference type="Proteomes" id="UP000006655"/>
    </source>
</evidence>